<sequence>MPSQANLRMFYVGTILDGEFVRKTYPDGGSKLMYLIFDCLCMDEKSTMDRTLDIGIKRCESCIYRIWKELRGQFLADGAQLPFHLIQRKMQLPYAINFMFDEILPKLPHGNGGLISACKTTPYVSGTDQHILRWKPPYEKTIDFRLRIVTFPMTEDSDGEYDGWISKHEIELLAHYGDKDR</sequence>
<reference evidence="3" key="1">
    <citation type="submission" date="2017-03" db="EMBL/GenBank/DDBJ databases">
        <title>Genomes of endolithic fungi from Antarctica.</title>
        <authorList>
            <person name="Coleine C."/>
            <person name="Masonjones S."/>
            <person name="Stajich J.E."/>
        </authorList>
    </citation>
    <scope>NUCLEOTIDE SEQUENCE [LARGE SCALE GENOMIC DNA]</scope>
    <source>
        <strain evidence="3">CCFEE 5527</strain>
    </source>
</reference>
<dbReference type="AlphaFoldDB" id="A0A1V8S8E7"/>
<gene>
    <name evidence="2" type="ORF">B0A48_18893</name>
</gene>
<dbReference type="GO" id="GO:0004484">
    <property type="term" value="F:mRNA guanylyltransferase activity"/>
    <property type="evidence" value="ECO:0007669"/>
    <property type="project" value="InterPro"/>
</dbReference>
<keyword evidence="3" id="KW-1185">Reference proteome</keyword>
<dbReference type="Proteomes" id="UP000192596">
    <property type="component" value="Unassembled WGS sequence"/>
</dbReference>
<evidence type="ECO:0000259" key="1">
    <source>
        <dbReference type="Pfam" id="PF01331"/>
    </source>
</evidence>
<dbReference type="STRING" id="1507870.A0A1V8S8E7"/>
<feature type="domain" description="mRNA capping enzyme adenylation" evidence="1">
    <location>
        <begin position="5"/>
        <end position="135"/>
    </location>
</feature>
<name>A0A1V8S8E7_9PEZI</name>
<dbReference type="Gene3D" id="3.30.470.30">
    <property type="entry name" value="DNA ligase/mRNA capping enzyme"/>
    <property type="match status" value="1"/>
</dbReference>
<dbReference type="SUPFAM" id="SSF56091">
    <property type="entry name" value="DNA ligase/mRNA capping enzyme, catalytic domain"/>
    <property type="match status" value="1"/>
</dbReference>
<organism evidence="2 3">
    <name type="scientific">Cryoendolithus antarcticus</name>
    <dbReference type="NCBI Taxonomy" id="1507870"/>
    <lineage>
        <taxon>Eukaryota</taxon>
        <taxon>Fungi</taxon>
        <taxon>Dikarya</taxon>
        <taxon>Ascomycota</taxon>
        <taxon>Pezizomycotina</taxon>
        <taxon>Dothideomycetes</taxon>
        <taxon>Dothideomycetidae</taxon>
        <taxon>Cladosporiales</taxon>
        <taxon>Cladosporiaceae</taxon>
        <taxon>Cryoendolithus</taxon>
    </lineage>
</organism>
<dbReference type="InterPro" id="IPR051029">
    <property type="entry name" value="mRNA_Capping_Enz/RNA_Phosphat"/>
</dbReference>
<proteinExistence type="predicted"/>
<dbReference type="Pfam" id="PF01331">
    <property type="entry name" value="mRNA_cap_enzyme"/>
    <property type="match status" value="1"/>
</dbReference>
<comment type="caution">
    <text evidence="2">The sequence shown here is derived from an EMBL/GenBank/DDBJ whole genome shotgun (WGS) entry which is preliminary data.</text>
</comment>
<dbReference type="InParanoid" id="A0A1V8S8E7"/>
<dbReference type="EMBL" id="NAJO01000172">
    <property type="protein sequence ID" value="OQN95111.1"/>
    <property type="molecule type" value="Genomic_DNA"/>
</dbReference>
<protein>
    <recommendedName>
        <fullName evidence="1">mRNA capping enzyme adenylation domain-containing protein</fullName>
    </recommendedName>
</protein>
<evidence type="ECO:0000313" key="2">
    <source>
        <dbReference type="EMBL" id="OQN95111.1"/>
    </source>
</evidence>
<dbReference type="GO" id="GO:0005524">
    <property type="term" value="F:ATP binding"/>
    <property type="evidence" value="ECO:0007669"/>
    <property type="project" value="InterPro"/>
</dbReference>
<dbReference type="PANTHER" id="PTHR10367">
    <property type="entry name" value="MRNA-CAPPING ENZYME"/>
    <property type="match status" value="1"/>
</dbReference>
<dbReference type="GO" id="GO:0006370">
    <property type="term" value="P:7-methylguanosine mRNA capping"/>
    <property type="evidence" value="ECO:0007669"/>
    <property type="project" value="InterPro"/>
</dbReference>
<dbReference type="OrthoDB" id="200924at2759"/>
<dbReference type="InterPro" id="IPR001339">
    <property type="entry name" value="mRNA_cap_enzyme_adenylation"/>
</dbReference>
<evidence type="ECO:0000313" key="3">
    <source>
        <dbReference type="Proteomes" id="UP000192596"/>
    </source>
</evidence>
<dbReference type="PANTHER" id="PTHR10367:SF17">
    <property type="entry name" value="MRNA-CAPPING ENZYME"/>
    <property type="match status" value="1"/>
</dbReference>
<accession>A0A1V8S8E7</accession>